<dbReference type="EMBL" id="CACQ02002580">
    <property type="protein sequence ID" value="CCF37683.1"/>
    <property type="molecule type" value="Genomic_DNA"/>
</dbReference>
<dbReference type="Proteomes" id="UP000007174">
    <property type="component" value="Unassembled WGS sequence"/>
</dbReference>
<feature type="non-terminal residue" evidence="1">
    <location>
        <position position="1"/>
    </location>
</feature>
<proteinExistence type="predicted"/>
<evidence type="ECO:0000313" key="1">
    <source>
        <dbReference type="EMBL" id="CCF37683.1"/>
    </source>
</evidence>
<organism evidence="1 2">
    <name type="scientific">Colletotrichum higginsianum (strain IMI 349063)</name>
    <name type="common">Crucifer anthracnose fungus</name>
    <dbReference type="NCBI Taxonomy" id="759273"/>
    <lineage>
        <taxon>Eukaryota</taxon>
        <taxon>Fungi</taxon>
        <taxon>Dikarya</taxon>
        <taxon>Ascomycota</taxon>
        <taxon>Pezizomycotina</taxon>
        <taxon>Sordariomycetes</taxon>
        <taxon>Hypocreomycetidae</taxon>
        <taxon>Glomerellales</taxon>
        <taxon>Glomerellaceae</taxon>
        <taxon>Colletotrichum</taxon>
        <taxon>Colletotrichum destructivum species complex</taxon>
    </lineage>
</organism>
<reference evidence="2" key="1">
    <citation type="journal article" date="2012" name="Nat. Genet.">
        <title>Lifestyle transitions in plant pathogenic Colletotrichum fungi deciphered by genome and transcriptome analyses.</title>
        <authorList>
            <person name="O'Connell R.J."/>
            <person name="Thon M.R."/>
            <person name="Hacquard S."/>
            <person name="Amyotte S.G."/>
            <person name="Kleemann J."/>
            <person name="Torres M.F."/>
            <person name="Damm U."/>
            <person name="Buiate E.A."/>
            <person name="Epstein L."/>
            <person name="Alkan N."/>
            <person name="Altmueller J."/>
            <person name="Alvarado-Balderrama L."/>
            <person name="Bauser C.A."/>
            <person name="Becker C."/>
            <person name="Birren B.W."/>
            <person name="Chen Z."/>
            <person name="Choi J."/>
            <person name="Crouch J.A."/>
            <person name="Duvick J.P."/>
            <person name="Farman M.A."/>
            <person name="Gan P."/>
            <person name="Heiman D."/>
            <person name="Henrissat B."/>
            <person name="Howard R.J."/>
            <person name="Kabbage M."/>
            <person name="Koch C."/>
            <person name="Kracher B."/>
            <person name="Kubo Y."/>
            <person name="Law A.D."/>
            <person name="Lebrun M.-H."/>
            <person name="Lee Y.-H."/>
            <person name="Miyara I."/>
            <person name="Moore N."/>
            <person name="Neumann U."/>
            <person name="Nordstroem K."/>
            <person name="Panaccione D.G."/>
            <person name="Panstruga R."/>
            <person name="Place M."/>
            <person name="Proctor R.H."/>
            <person name="Prusky D."/>
            <person name="Rech G."/>
            <person name="Reinhardt R."/>
            <person name="Rollins J.A."/>
            <person name="Rounsley S."/>
            <person name="Schardl C.L."/>
            <person name="Schwartz D.C."/>
            <person name="Shenoy N."/>
            <person name="Shirasu K."/>
            <person name="Sikhakolli U.R."/>
            <person name="Stueber K."/>
            <person name="Sukno S.A."/>
            <person name="Sweigard J.A."/>
            <person name="Takano Y."/>
            <person name="Takahara H."/>
            <person name="Trail F."/>
            <person name="van der Does H.C."/>
            <person name="Voll L.M."/>
            <person name="Will I."/>
            <person name="Young S."/>
            <person name="Zeng Q."/>
            <person name="Zhang J."/>
            <person name="Zhou S."/>
            <person name="Dickman M.B."/>
            <person name="Schulze-Lefert P."/>
            <person name="Ver Loren van Themaat E."/>
            <person name="Ma L.-J."/>
            <person name="Vaillancourt L.J."/>
        </authorList>
    </citation>
    <scope>NUCLEOTIDE SEQUENCE [LARGE SCALE GENOMIC DNA]</scope>
    <source>
        <strain evidence="2">IMI 349063</strain>
    </source>
</reference>
<dbReference type="HOGENOM" id="CLU_1582334_0_0_1"/>
<protein>
    <submittedName>
        <fullName evidence="1">Uncharacterized protein</fullName>
    </submittedName>
</protein>
<name>H1VBT0_COLHI</name>
<dbReference type="AlphaFoldDB" id="H1VBT0"/>
<evidence type="ECO:0000313" key="2">
    <source>
        <dbReference type="Proteomes" id="UP000007174"/>
    </source>
</evidence>
<gene>
    <name evidence="1" type="ORF">CH063_01745</name>
</gene>
<accession>H1VBT0</accession>
<sequence>PCPPTYNLLLPSLSTKVAPIPTFRNYDYEILPCLVSPGRSFSLSCLPSTRRLGWAQRLSCNIRFGLHLVHHSPLGLKNLLLLPVQYFSTSSSITHAHHFHPPNLPKFVPTTSRPNPAPFLYHNALNTSRWSFRQPSSPITRLPCICWLSACVVDASSFDRMRHYLACHH</sequence>